<dbReference type="VEuPathDB" id="FungiDB:PC9H_003937"/>
<feature type="compositionally biased region" description="Polar residues" evidence="1">
    <location>
        <begin position="206"/>
        <end position="240"/>
    </location>
</feature>
<dbReference type="AlphaFoldDB" id="A0A8H7A009"/>
<dbReference type="Proteomes" id="UP000623687">
    <property type="component" value="Unassembled WGS sequence"/>
</dbReference>
<dbReference type="GeneID" id="59373755"/>
<protein>
    <submittedName>
        <fullName evidence="2">Uncharacterized protein</fullName>
    </submittedName>
</protein>
<keyword evidence="3" id="KW-1185">Reference proteome</keyword>
<gene>
    <name evidence="2" type="ORF">PC9H_003937</name>
</gene>
<dbReference type="Pfam" id="PF03525">
    <property type="entry name" value="Meiotic_rec114"/>
    <property type="match status" value="1"/>
</dbReference>
<dbReference type="InterPro" id="IPR004354">
    <property type="entry name" value="Meiotic_Rec114"/>
</dbReference>
<feature type="compositionally biased region" description="Polar residues" evidence="1">
    <location>
        <begin position="336"/>
        <end position="359"/>
    </location>
</feature>
<organism evidence="2 3">
    <name type="scientific">Pleurotus ostreatus</name>
    <name type="common">Oyster mushroom</name>
    <name type="synonym">White-rot fungus</name>
    <dbReference type="NCBI Taxonomy" id="5322"/>
    <lineage>
        <taxon>Eukaryota</taxon>
        <taxon>Fungi</taxon>
        <taxon>Dikarya</taxon>
        <taxon>Basidiomycota</taxon>
        <taxon>Agaricomycotina</taxon>
        <taxon>Agaricomycetes</taxon>
        <taxon>Agaricomycetidae</taxon>
        <taxon>Agaricales</taxon>
        <taxon>Pleurotineae</taxon>
        <taxon>Pleurotaceae</taxon>
        <taxon>Pleurotus</taxon>
    </lineage>
</organism>
<evidence type="ECO:0000313" key="3">
    <source>
        <dbReference type="Proteomes" id="UP000623687"/>
    </source>
</evidence>
<dbReference type="GO" id="GO:0007131">
    <property type="term" value="P:reciprocal meiotic recombination"/>
    <property type="evidence" value="ECO:0007669"/>
    <property type="project" value="InterPro"/>
</dbReference>
<evidence type="ECO:0000313" key="2">
    <source>
        <dbReference type="EMBL" id="KAF7437103.1"/>
    </source>
</evidence>
<feature type="compositionally biased region" description="Polar residues" evidence="1">
    <location>
        <begin position="266"/>
        <end position="275"/>
    </location>
</feature>
<dbReference type="OrthoDB" id="3364736at2759"/>
<feature type="compositionally biased region" description="Polar residues" evidence="1">
    <location>
        <begin position="285"/>
        <end position="303"/>
    </location>
</feature>
<feature type="region of interest" description="Disordered" evidence="1">
    <location>
        <begin position="174"/>
        <end position="380"/>
    </location>
</feature>
<dbReference type="RefSeq" id="XP_036635002.1">
    <property type="nucleotide sequence ID" value="XM_036773529.1"/>
</dbReference>
<evidence type="ECO:0000256" key="1">
    <source>
        <dbReference type="SAM" id="MobiDB-lite"/>
    </source>
</evidence>
<dbReference type="EMBL" id="JACETU010000002">
    <property type="protein sequence ID" value="KAF7437103.1"/>
    <property type="molecule type" value="Genomic_DNA"/>
</dbReference>
<proteinExistence type="predicted"/>
<comment type="caution">
    <text evidence="2">The sequence shown here is derived from an EMBL/GenBank/DDBJ whole genome shotgun (WGS) entry which is preliminary data.</text>
</comment>
<name>A0A8H7A009_PLEOS</name>
<sequence>MAHSTTTTASHILTKYSKCYISCSSTQSSQVDGGGEWQHFVNPVLELVLDIRKSRLNNELESVRLRILWNMDTSGIKNEVPFEDLDLLAYSDIPASAQPMPSLPLKAVYRDAVVGIRYLYPIIATPDAQPAFRRFQITFASSNSALEFINSIRNVCPCKVNPLPSNANTVTSIRARPTQVGRQSFAGSAPRRGVGSRMQASFRPLSPNTAESARVATSGTRNNMASSSNLPSEDSQSQNLRDPPLQDSAPPASSPVRVPSSDDPRGSSSTLSSTPDFGGIRPTHLPSSTSQVTTVQPLPSRNNSSDDMRSQDSARPACVGWANDTSSSLGEPRAMATTSLRANSSDLPGSTPPSSSAGDTSMPPPRLPWQTPTPDASSLLSSVRDSTKLYDLSSSELEDLVSRVVCEEGFSKLLRWVLKVAASGIDVADKGLIAVEIIPWQNHGPFAVLLEDRGWEKSETMTQSGFVTFQPGEAMNINHSICPFSDSATCRAVVHRSVCCPRVFD</sequence>
<reference evidence="2" key="1">
    <citation type="submission" date="2019-07" db="EMBL/GenBank/DDBJ databases">
        <authorList>
            <person name="Palmer J.M."/>
        </authorList>
    </citation>
    <scope>NUCLEOTIDE SEQUENCE</scope>
    <source>
        <strain evidence="2">PC9</strain>
    </source>
</reference>
<feature type="compositionally biased region" description="Low complexity" evidence="1">
    <location>
        <begin position="248"/>
        <end position="259"/>
    </location>
</feature>
<accession>A0A8H7A009</accession>